<dbReference type="Pfam" id="PF04616">
    <property type="entry name" value="Glyco_hydro_43"/>
    <property type="match status" value="1"/>
</dbReference>
<gene>
    <name evidence="6" type="ORF">L6773_09770</name>
</gene>
<dbReference type="PANTHER" id="PTHR43301">
    <property type="entry name" value="ARABINAN ENDO-1,5-ALPHA-L-ARABINOSIDASE"/>
    <property type="match status" value="1"/>
</dbReference>
<evidence type="ECO:0000256" key="1">
    <source>
        <dbReference type="ARBA" id="ARBA00004834"/>
    </source>
</evidence>
<protein>
    <submittedName>
        <fullName evidence="6">Arabinan endo-1,5-alpha-L-arabinosidase</fullName>
    </submittedName>
</protein>
<keyword evidence="3 5" id="KW-0378">Hydrolase</keyword>
<dbReference type="RefSeq" id="WP_237853843.1">
    <property type="nucleotide sequence ID" value="NZ_JAKLWS010000010.1"/>
</dbReference>
<evidence type="ECO:0000256" key="3">
    <source>
        <dbReference type="ARBA" id="ARBA00022801"/>
    </source>
</evidence>
<dbReference type="Gene3D" id="2.115.10.20">
    <property type="entry name" value="Glycosyl hydrolase domain, family 43"/>
    <property type="match status" value="1"/>
</dbReference>
<dbReference type="CDD" id="cd08998">
    <property type="entry name" value="GH43_Arb43a-like"/>
    <property type="match status" value="1"/>
</dbReference>
<dbReference type="InterPro" id="IPR050727">
    <property type="entry name" value="GH43_arabinanases"/>
</dbReference>
<organism evidence="6 7">
    <name type="scientific">Rhodohalobacter sulfatireducens</name>
    <dbReference type="NCBI Taxonomy" id="2911366"/>
    <lineage>
        <taxon>Bacteria</taxon>
        <taxon>Pseudomonadati</taxon>
        <taxon>Balneolota</taxon>
        <taxon>Balneolia</taxon>
        <taxon>Balneolales</taxon>
        <taxon>Balneolaceae</taxon>
        <taxon>Rhodohalobacter</taxon>
    </lineage>
</organism>
<dbReference type="InterPro" id="IPR006710">
    <property type="entry name" value="Glyco_hydro_43"/>
</dbReference>
<reference evidence="6" key="2">
    <citation type="submission" date="2024-05" db="EMBL/GenBank/DDBJ databases">
        <title>Rhodohalobacter halophilus gen. nov., sp. nov., a moderately halophilic member of the family Balneolaceae.</title>
        <authorList>
            <person name="Xia J."/>
        </authorList>
    </citation>
    <scope>NUCLEOTIDE SEQUENCE</scope>
    <source>
        <strain evidence="6">WB101</strain>
    </source>
</reference>
<evidence type="ECO:0000256" key="5">
    <source>
        <dbReference type="RuleBase" id="RU361187"/>
    </source>
</evidence>
<accession>A0ABS9KDC4</accession>
<name>A0ABS9KDC4_9BACT</name>
<comment type="similarity">
    <text evidence="2 5">Belongs to the glycosyl hydrolase 43 family.</text>
</comment>
<dbReference type="PANTHER" id="PTHR43301:SF3">
    <property type="entry name" value="ARABINAN ENDO-1,5-ALPHA-L-ARABINOSIDASE A-RELATED"/>
    <property type="match status" value="1"/>
</dbReference>
<dbReference type="SUPFAM" id="SSF75005">
    <property type="entry name" value="Arabinanase/levansucrase/invertase"/>
    <property type="match status" value="1"/>
</dbReference>
<dbReference type="InterPro" id="IPR023296">
    <property type="entry name" value="Glyco_hydro_beta-prop_sf"/>
</dbReference>
<evidence type="ECO:0000256" key="4">
    <source>
        <dbReference type="ARBA" id="ARBA00023295"/>
    </source>
</evidence>
<proteinExistence type="inferred from homology"/>
<keyword evidence="4 5" id="KW-0326">Glycosidase</keyword>
<sequence length="351" mass="39446">MKIAVNILLLGLIFATMNSCDMIQNEVIDNNQNAIIYSGVHDPAQLVEVNEELVLFASAVEWSTYEFGSNEWQLNGDNIYANGTPSWYNGTNLWAPSVFKINSNKLRLYHSAVSDEDMHQSKIGFATVHTSTSNFTFTPSSDYVLESQNTEQPFAIDPAVFEDDSNRMWLVYGSHAKGIWMIELDKATGLLKENPANKTWNTTDNRFIEIANYGGQLNENNIEAAYIYNHPDNPYYYLFVNWDVCCSGVNSTYNIRVGRSNSPTGPFLDKDGVDLKSGGGTMFLDANGEIIGNNRFAGPGHSGIYRHSDGKFYFSHHFYDVDNNGEASMAIWNLDWVDGWPLLNTQNEVNL</sequence>
<comment type="caution">
    <text evidence="6">The sequence shown here is derived from an EMBL/GenBank/DDBJ whole genome shotgun (WGS) entry which is preliminary data.</text>
</comment>
<reference evidence="6" key="1">
    <citation type="submission" date="2022-01" db="EMBL/GenBank/DDBJ databases">
        <authorList>
            <person name="Wang Y."/>
        </authorList>
    </citation>
    <scope>NUCLEOTIDE SEQUENCE</scope>
    <source>
        <strain evidence="6">WB101</strain>
    </source>
</reference>
<evidence type="ECO:0000313" key="7">
    <source>
        <dbReference type="Proteomes" id="UP001165366"/>
    </source>
</evidence>
<dbReference type="EMBL" id="JAKLWS010000010">
    <property type="protein sequence ID" value="MCG2588854.1"/>
    <property type="molecule type" value="Genomic_DNA"/>
</dbReference>
<evidence type="ECO:0000313" key="6">
    <source>
        <dbReference type="EMBL" id="MCG2588854.1"/>
    </source>
</evidence>
<dbReference type="Proteomes" id="UP001165366">
    <property type="component" value="Unassembled WGS sequence"/>
</dbReference>
<keyword evidence="7" id="KW-1185">Reference proteome</keyword>
<comment type="pathway">
    <text evidence="1">Glycan metabolism; L-arabinan degradation.</text>
</comment>
<evidence type="ECO:0000256" key="2">
    <source>
        <dbReference type="ARBA" id="ARBA00009865"/>
    </source>
</evidence>